<protein>
    <recommendedName>
        <fullName evidence="3">Tick transposon</fullName>
    </recommendedName>
</protein>
<dbReference type="InterPro" id="IPR012337">
    <property type="entry name" value="RNaseH-like_sf"/>
</dbReference>
<accession>A0A9J6DCU5</accession>
<organism evidence="1 2">
    <name type="scientific">Rhipicephalus microplus</name>
    <name type="common">Cattle tick</name>
    <name type="synonym">Boophilus microplus</name>
    <dbReference type="NCBI Taxonomy" id="6941"/>
    <lineage>
        <taxon>Eukaryota</taxon>
        <taxon>Metazoa</taxon>
        <taxon>Ecdysozoa</taxon>
        <taxon>Arthropoda</taxon>
        <taxon>Chelicerata</taxon>
        <taxon>Arachnida</taxon>
        <taxon>Acari</taxon>
        <taxon>Parasitiformes</taxon>
        <taxon>Ixodida</taxon>
        <taxon>Ixodoidea</taxon>
        <taxon>Ixodidae</taxon>
        <taxon>Rhipicephalinae</taxon>
        <taxon>Rhipicephalus</taxon>
        <taxon>Boophilus</taxon>
    </lineage>
</organism>
<keyword evidence="2" id="KW-1185">Reference proteome</keyword>
<dbReference type="SUPFAM" id="SSF53098">
    <property type="entry name" value="Ribonuclease H-like"/>
    <property type="match status" value="1"/>
</dbReference>
<evidence type="ECO:0000313" key="2">
    <source>
        <dbReference type="Proteomes" id="UP000821866"/>
    </source>
</evidence>
<dbReference type="EMBL" id="JABSTU010000010">
    <property type="protein sequence ID" value="KAH8019888.1"/>
    <property type="molecule type" value="Genomic_DNA"/>
</dbReference>
<proteinExistence type="predicted"/>
<dbReference type="InterPro" id="IPR036397">
    <property type="entry name" value="RNaseH_sf"/>
</dbReference>
<gene>
    <name evidence="1" type="ORF">HPB51_022989</name>
</gene>
<dbReference type="Proteomes" id="UP000821866">
    <property type="component" value="Chromosome 8"/>
</dbReference>
<evidence type="ECO:0008006" key="3">
    <source>
        <dbReference type="Google" id="ProtNLM"/>
    </source>
</evidence>
<comment type="caution">
    <text evidence="1">The sequence shown here is derived from an EMBL/GenBank/DDBJ whole genome shotgun (WGS) entry which is preliminary data.</text>
</comment>
<dbReference type="Gene3D" id="3.30.420.10">
    <property type="entry name" value="Ribonuclease H-like superfamily/Ribonuclease H"/>
    <property type="match status" value="1"/>
</dbReference>
<reference evidence="1" key="2">
    <citation type="submission" date="2021-09" db="EMBL/GenBank/DDBJ databases">
        <authorList>
            <person name="Jia N."/>
            <person name="Wang J."/>
            <person name="Shi W."/>
            <person name="Du L."/>
            <person name="Sun Y."/>
            <person name="Zhan W."/>
            <person name="Jiang J."/>
            <person name="Wang Q."/>
            <person name="Zhang B."/>
            <person name="Ji P."/>
            <person name="Sakyi L.B."/>
            <person name="Cui X."/>
            <person name="Yuan T."/>
            <person name="Jiang B."/>
            <person name="Yang W."/>
            <person name="Lam T.T.-Y."/>
            <person name="Chang Q."/>
            <person name="Ding S."/>
            <person name="Wang X."/>
            <person name="Zhu J."/>
            <person name="Ruan X."/>
            <person name="Zhao L."/>
            <person name="Wei J."/>
            <person name="Que T."/>
            <person name="Du C."/>
            <person name="Cheng J."/>
            <person name="Dai P."/>
            <person name="Han X."/>
            <person name="Huang E."/>
            <person name="Gao Y."/>
            <person name="Liu J."/>
            <person name="Shao H."/>
            <person name="Ye R."/>
            <person name="Li L."/>
            <person name="Wei W."/>
            <person name="Wang X."/>
            <person name="Wang C."/>
            <person name="Huo Q."/>
            <person name="Li W."/>
            <person name="Guo W."/>
            <person name="Chen H."/>
            <person name="Chen S."/>
            <person name="Zhou L."/>
            <person name="Zhou L."/>
            <person name="Ni X."/>
            <person name="Tian J."/>
            <person name="Zhou Y."/>
            <person name="Sheng Y."/>
            <person name="Liu T."/>
            <person name="Pan Y."/>
            <person name="Xia L."/>
            <person name="Li J."/>
            <person name="Zhao F."/>
            <person name="Cao W."/>
        </authorList>
    </citation>
    <scope>NUCLEOTIDE SEQUENCE</scope>
    <source>
        <strain evidence="1">Rmic-2018</strain>
        <tissue evidence="1">Larvae</tissue>
    </source>
</reference>
<dbReference type="GO" id="GO:0003676">
    <property type="term" value="F:nucleic acid binding"/>
    <property type="evidence" value="ECO:0007669"/>
    <property type="project" value="InterPro"/>
</dbReference>
<name>A0A9J6DCU5_RHIMP</name>
<evidence type="ECO:0000313" key="1">
    <source>
        <dbReference type="EMBL" id="KAH8019888.1"/>
    </source>
</evidence>
<reference evidence="1" key="1">
    <citation type="journal article" date="2020" name="Cell">
        <title>Large-Scale Comparative Analyses of Tick Genomes Elucidate Their Genetic Diversity and Vector Capacities.</title>
        <authorList>
            <consortium name="Tick Genome and Microbiome Consortium (TIGMIC)"/>
            <person name="Jia N."/>
            <person name="Wang J."/>
            <person name="Shi W."/>
            <person name="Du L."/>
            <person name="Sun Y."/>
            <person name="Zhan W."/>
            <person name="Jiang J.F."/>
            <person name="Wang Q."/>
            <person name="Zhang B."/>
            <person name="Ji P."/>
            <person name="Bell-Sakyi L."/>
            <person name="Cui X.M."/>
            <person name="Yuan T.T."/>
            <person name="Jiang B.G."/>
            <person name="Yang W.F."/>
            <person name="Lam T.T."/>
            <person name="Chang Q.C."/>
            <person name="Ding S.J."/>
            <person name="Wang X.J."/>
            <person name="Zhu J.G."/>
            <person name="Ruan X.D."/>
            <person name="Zhao L."/>
            <person name="Wei J.T."/>
            <person name="Ye R.Z."/>
            <person name="Que T.C."/>
            <person name="Du C.H."/>
            <person name="Zhou Y.H."/>
            <person name="Cheng J.X."/>
            <person name="Dai P.F."/>
            <person name="Guo W.B."/>
            <person name="Han X.H."/>
            <person name="Huang E.J."/>
            <person name="Li L.F."/>
            <person name="Wei W."/>
            <person name="Gao Y.C."/>
            <person name="Liu J.Z."/>
            <person name="Shao H.Z."/>
            <person name="Wang X."/>
            <person name="Wang C.C."/>
            <person name="Yang T.C."/>
            <person name="Huo Q.B."/>
            <person name="Li W."/>
            <person name="Chen H.Y."/>
            <person name="Chen S.E."/>
            <person name="Zhou L.G."/>
            <person name="Ni X.B."/>
            <person name="Tian J.H."/>
            <person name="Sheng Y."/>
            <person name="Liu T."/>
            <person name="Pan Y.S."/>
            <person name="Xia L.Y."/>
            <person name="Li J."/>
            <person name="Zhao F."/>
            <person name="Cao W.C."/>
        </authorList>
    </citation>
    <scope>NUCLEOTIDE SEQUENCE</scope>
    <source>
        <strain evidence="1">Rmic-2018</strain>
    </source>
</reference>
<sequence length="389" mass="43448">MGVFGRVESSVGDGPRTVSRLSPAFAAYRADEMTRTFWNIAQKVFNRAAEMRDQEEKTEVSARNITPGNDDERRTAWAEAMTRKLEENPRILHADSDRVVVVVTYTDRLIVSASLRTTEPAIAEEAAMALALVQPSVDVVVTNSKTVCGLFRREVISSKARAILSKCKLPGRAVKLVWVPAHSQLAGNTIADYHAGEMSIRAEHKPENLLHLVTSFRGITQMYQKERCQLPEPHTNLTRKQHTIMRLAHAASLAPPVLLNRMDPEEHHTLCPFCKIENGTLPHILVQCTEINLPPTTFASPRHRVPQPLERWETLLSSSALPTQRALTNRGGARSCWTHAGPATREPPRLVPAHTTYIVGPCNFSFIIKSSELQIGHEADFEEYVLLLH</sequence>
<dbReference type="AlphaFoldDB" id="A0A9J6DCU5"/>